<dbReference type="AlphaFoldDB" id="X6MS27"/>
<accession>X6MS27</accession>
<gene>
    <name evidence="3" type="ORF">RFI_20877</name>
</gene>
<feature type="region of interest" description="Disordered" evidence="1">
    <location>
        <begin position="239"/>
        <end position="288"/>
    </location>
</feature>
<feature type="transmembrane region" description="Helical" evidence="2">
    <location>
        <begin position="140"/>
        <end position="161"/>
    </location>
</feature>
<keyword evidence="2" id="KW-0812">Transmembrane</keyword>
<feature type="transmembrane region" description="Helical" evidence="2">
    <location>
        <begin position="46"/>
        <end position="70"/>
    </location>
</feature>
<evidence type="ECO:0000313" key="3">
    <source>
        <dbReference type="EMBL" id="ETO16461.1"/>
    </source>
</evidence>
<comment type="caution">
    <text evidence="3">The sequence shown here is derived from an EMBL/GenBank/DDBJ whole genome shotgun (WGS) entry which is preliminary data.</text>
</comment>
<keyword evidence="2" id="KW-1133">Transmembrane helix</keyword>
<name>X6MS27_RETFI</name>
<evidence type="ECO:0000313" key="4">
    <source>
        <dbReference type="Proteomes" id="UP000023152"/>
    </source>
</evidence>
<evidence type="ECO:0000256" key="1">
    <source>
        <dbReference type="SAM" id="MobiDB-lite"/>
    </source>
</evidence>
<sequence length="388" mass="44568">MFKFLNVCHSCLLYLYIGEVTFVIALTSALYALLPGITRVILGYSFIYSNHVAICVSAIISNFCLVQILLRTIEAQYVLNFNTFKSYVGDLTFLLTRRRNIRAQFSNLFLSFKRYSNALGWLEMRTFLAVDGDKQELPTLWLVTISLFLSAFMFYRVYFISGIAYQSILWNGIGFLWLLFLVCLIRIWFGAQDVQSIQKIQERFIAEQRFYLKCRLSMKSIKQKFFILAPSNNLNVPLAEVNPGDASQPAGDEDEKKNQTVVNIPSVSTLPDLDDENLEESDHEKKNKEKHVTVIENDDVQKIASAGTEKESPNDWGLRQRKKTVIEERHLLEEAHLDFIDNVKEIVIRKDIIPRFYDGDLSVLLVRTIIAVFLTAVVTVSKLIFGKN</sequence>
<proteinExistence type="predicted"/>
<protein>
    <submittedName>
        <fullName evidence="3">Uncharacterized protein</fullName>
    </submittedName>
</protein>
<keyword evidence="2" id="KW-0472">Membrane</keyword>
<feature type="transmembrane region" description="Helical" evidence="2">
    <location>
        <begin position="364"/>
        <end position="385"/>
    </location>
</feature>
<feature type="transmembrane region" description="Helical" evidence="2">
    <location>
        <begin position="167"/>
        <end position="189"/>
    </location>
</feature>
<dbReference type="Proteomes" id="UP000023152">
    <property type="component" value="Unassembled WGS sequence"/>
</dbReference>
<evidence type="ECO:0000256" key="2">
    <source>
        <dbReference type="SAM" id="Phobius"/>
    </source>
</evidence>
<feature type="transmembrane region" description="Helical" evidence="2">
    <location>
        <begin position="12"/>
        <end position="34"/>
    </location>
</feature>
<dbReference type="EMBL" id="ASPP01018224">
    <property type="protein sequence ID" value="ETO16461.1"/>
    <property type="molecule type" value="Genomic_DNA"/>
</dbReference>
<organism evidence="3 4">
    <name type="scientific">Reticulomyxa filosa</name>
    <dbReference type="NCBI Taxonomy" id="46433"/>
    <lineage>
        <taxon>Eukaryota</taxon>
        <taxon>Sar</taxon>
        <taxon>Rhizaria</taxon>
        <taxon>Retaria</taxon>
        <taxon>Foraminifera</taxon>
        <taxon>Monothalamids</taxon>
        <taxon>Reticulomyxidae</taxon>
        <taxon>Reticulomyxa</taxon>
    </lineage>
</organism>
<keyword evidence="4" id="KW-1185">Reference proteome</keyword>
<reference evidence="3 4" key="1">
    <citation type="journal article" date="2013" name="Curr. Biol.">
        <title>The Genome of the Foraminiferan Reticulomyxa filosa.</title>
        <authorList>
            <person name="Glockner G."/>
            <person name="Hulsmann N."/>
            <person name="Schleicher M."/>
            <person name="Noegel A.A."/>
            <person name="Eichinger L."/>
            <person name="Gallinger C."/>
            <person name="Pawlowski J."/>
            <person name="Sierra R."/>
            <person name="Euteneuer U."/>
            <person name="Pillet L."/>
            <person name="Moustafa A."/>
            <person name="Platzer M."/>
            <person name="Groth M."/>
            <person name="Szafranski K."/>
            <person name="Schliwa M."/>
        </authorList>
    </citation>
    <scope>NUCLEOTIDE SEQUENCE [LARGE SCALE GENOMIC DNA]</scope>
</reference>
<feature type="compositionally biased region" description="Polar residues" evidence="1">
    <location>
        <begin position="259"/>
        <end position="269"/>
    </location>
</feature>